<dbReference type="HOGENOM" id="CLU_1116674_0_0_1"/>
<keyword evidence="4 6" id="KW-0804">Transcription</keyword>
<gene>
    <name evidence="6" type="primary">MED19</name>
    <name evidence="8" type="ORF">CGI_10017289</name>
</gene>
<protein>
    <recommendedName>
        <fullName evidence="6">Mediator of RNA polymerase II transcription subunit 19</fullName>
    </recommendedName>
    <alternativeName>
        <fullName evidence="6">Mediator complex subunit 19</fullName>
    </alternativeName>
</protein>
<keyword evidence="6" id="KW-0010">Activator</keyword>
<feature type="compositionally biased region" description="Basic residues" evidence="7">
    <location>
        <begin position="172"/>
        <end position="182"/>
    </location>
</feature>
<dbReference type="InterPro" id="IPR019403">
    <property type="entry name" value="Mediator_Med19_met"/>
</dbReference>
<comment type="function">
    <text evidence="6">Component of the Mediator complex, a coactivator involved in the regulated transcription of nearly all RNA polymerase II-dependent genes. Mediator functions as a bridge to convey information from gene-specific regulatory proteins to the basal RNA polymerase II transcription machinery. Mediator is recruited to promoters by direct interactions with regulatory proteins and serves as a scaffold for the assembly of a functional preinitiation complex with RNA polymerase II and the general transcription factors.</text>
</comment>
<proteinExistence type="inferred from homology"/>
<keyword evidence="3 6" id="KW-0805">Transcription regulation</keyword>
<reference evidence="8" key="1">
    <citation type="journal article" date="2012" name="Nature">
        <title>The oyster genome reveals stress adaptation and complexity of shell formation.</title>
        <authorList>
            <person name="Zhang G."/>
            <person name="Fang X."/>
            <person name="Guo X."/>
            <person name="Li L."/>
            <person name="Luo R."/>
            <person name="Xu F."/>
            <person name="Yang P."/>
            <person name="Zhang L."/>
            <person name="Wang X."/>
            <person name="Qi H."/>
            <person name="Xiong Z."/>
            <person name="Que H."/>
            <person name="Xie Y."/>
            <person name="Holland P.W."/>
            <person name="Paps J."/>
            <person name="Zhu Y."/>
            <person name="Wu F."/>
            <person name="Chen Y."/>
            <person name="Wang J."/>
            <person name="Peng C."/>
            <person name="Meng J."/>
            <person name="Yang L."/>
            <person name="Liu J."/>
            <person name="Wen B."/>
            <person name="Zhang N."/>
            <person name="Huang Z."/>
            <person name="Zhu Q."/>
            <person name="Feng Y."/>
            <person name="Mount A."/>
            <person name="Hedgecock D."/>
            <person name="Xu Z."/>
            <person name="Liu Y."/>
            <person name="Domazet-Loso T."/>
            <person name="Du Y."/>
            <person name="Sun X."/>
            <person name="Zhang S."/>
            <person name="Liu B."/>
            <person name="Cheng P."/>
            <person name="Jiang X."/>
            <person name="Li J."/>
            <person name="Fan D."/>
            <person name="Wang W."/>
            <person name="Fu W."/>
            <person name="Wang T."/>
            <person name="Wang B."/>
            <person name="Zhang J."/>
            <person name="Peng Z."/>
            <person name="Li Y."/>
            <person name="Li N."/>
            <person name="Wang J."/>
            <person name="Chen M."/>
            <person name="He Y."/>
            <person name="Tan F."/>
            <person name="Song X."/>
            <person name="Zheng Q."/>
            <person name="Huang R."/>
            <person name="Yang H."/>
            <person name="Du X."/>
            <person name="Chen L."/>
            <person name="Yang M."/>
            <person name="Gaffney P.M."/>
            <person name="Wang S."/>
            <person name="Luo L."/>
            <person name="She Z."/>
            <person name="Ming Y."/>
            <person name="Huang W."/>
            <person name="Zhang S."/>
            <person name="Huang B."/>
            <person name="Zhang Y."/>
            <person name="Qu T."/>
            <person name="Ni P."/>
            <person name="Miao G."/>
            <person name="Wang J."/>
            <person name="Wang Q."/>
            <person name="Steinberg C.E."/>
            <person name="Wang H."/>
            <person name="Li N."/>
            <person name="Qian L."/>
            <person name="Zhang G."/>
            <person name="Li Y."/>
            <person name="Yang H."/>
            <person name="Liu X."/>
            <person name="Wang J."/>
            <person name="Yin Y."/>
            <person name="Wang J."/>
        </authorList>
    </citation>
    <scope>NUCLEOTIDE SEQUENCE [LARGE SCALE GENOMIC DNA]</scope>
    <source>
        <strain evidence="8">05x7-T-G4-1.051#20</strain>
    </source>
</reference>
<accession>K1R2H0</accession>
<dbReference type="EMBL" id="JH815980">
    <property type="protein sequence ID" value="EKC27971.1"/>
    <property type="molecule type" value="Genomic_DNA"/>
</dbReference>
<dbReference type="PANTHER" id="PTHR22536">
    <property type="entry name" value="LUNG CANCER METASTASIS-RELATED LCMR1 PROTEIN"/>
    <property type="match status" value="1"/>
</dbReference>
<dbReference type="PANTHER" id="PTHR22536:SF1">
    <property type="entry name" value="MEDIATOR OF RNA POLYMERASE II TRANSCRIPTION SUBUNIT 19"/>
    <property type="match status" value="1"/>
</dbReference>
<dbReference type="Pfam" id="PF10278">
    <property type="entry name" value="Med19"/>
    <property type="match status" value="1"/>
</dbReference>
<dbReference type="GO" id="GO:0045944">
    <property type="term" value="P:positive regulation of transcription by RNA polymerase II"/>
    <property type="evidence" value="ECO:0007669"/>
    <property type="project" value="TreeGrafter"/>
</dbReference>
<dbReference type="AlphaFoldDB" id="K1R2H0"/>
<comment type="subcellular location">
    <subcellularLocation>
        <location evidence="1 6">Nucleus</location>
    </subcellularLocation>
</comment>
<evidence type="ECO:0000256" key="3">
    <source>
        <dbReference type="ARBA" id="ARBA00023015"/>
    </source>
</evidence>
<evidence type="ECO:0000256" key="6">
    <source>
        <dbReference type="RuleBase" id="RU364151"/>
    </source>
</evidence>
<evidence type="ECO:0000256" key="5">
    <source>
        <dbReference type="ARBA" id="ARBA00023242"/>
    </source>
</evidence>
<feature type="compositionally biased region" description="Basic and acidic residues" evidence="7">
    <location>
        <begin position="159"/>
        <end position="171"/>
    </location>
</feature>
<feature type="region of interest" description="Disordered" evidence="7">
    <location>
        <begin position="114"/>
        <end position="187"/>
    </location>
</feature>
<feature type="compositionally biased region" description="Basic residues" evidence="7">
    <location>
        <begin position="131"/>
        <end position="140"/>
    </location>
</feature>
<dbReference type="GO" id="GO:0016592">
    <property type="term" value="C:mediator complex"/>
    <property type="evidence" value="ECO:0007669"/>
    <property type="project" value="InterPro"/>
</dbReference>
<evidence type="ECO:0000256" key="7">
    <source>
        <dbReference type="SAM" id="MobiDB-lite"/>
    </source>
</evidence>
<organism evidence="8">
    <name type="scientific">Magallana gigas</name>
    <name type="common">Pacific oyster</name>
    <name type="synonym">Crassostrea gigas</name>
    <dbReference type="NCBI Taxonomy" id="29159"/>
    <lineage>
        <taxon>Eukaryota</taxon>
        <taxon>Metazoa</taxon>
        <taxon>Spiralia</taxon>
        <taxon>Lophotrochozoa</taxon>
        <taxon>Mollusca</taxon>
        <taxon>Bivalvia</taxon>
        <taxon>Autobranchia</taxon>
        <taxon>Pteriomorphia</taxon>
        <taxon>Ostreida</taxon>
        <taxon>Ostreoidea</taxon>
        <taxon>Ostreidae</taxon>
        <taxon>Magallana</taxon>
    </lineage>
</organism>
<evidence type="ECO:0000313" key="8">
    <source>
        <dbReference type="EMBL" id="EKC27971.1"/>
    </source>
</evidence>
<dbReference type="InParanoid" id="K1R2H0"/>
<evidence type="ECO:0000256" key="4">
    <source>
        <dbReference type="ARBA" id="ARBA00023163"/>
    </source>
</evidence>
<sequence length="249" mass="28214">MTSDPGPPQPYLVQPTGAPVLILPYTAPHLLPYPSHSGITGSTNLMIHYGLQNSYSKFCKKEGKEELSAFLPNLPGYIDTPGMQDNSSLRSLIENPPKTSKELVPLSGPALQGFRLHPGPLPEQYRFMSHMPRKKHKLKKKEREREKPGNMQDAQDNSPEVKTKKVKTEEKKKKKKKNKKKAKEKDDDLSHLVLTNRHSSFGCLAKSIGWLSWNTLKLTLQSSMTKLLNLTHSCWSLAALNLREHRMVW</sequence>
<name>K1R2H0_MAGGI</name>
<dbReference type="GO" id="GO:0003712">
    <property type="term" value="F:transcription coregulator activity"/>
    <property type="evidence" value="ECO:0007669"/>
    <property type="project" value="InterPro"/>
</dbReference>
<comment type="subunit">
    <text evidence="6">Component of the Mediator complex.</text>
</comment>
<comment type="similarity">
    <text evidence="2 6">Belongs to the Mediator complex subunit 19 family.</text>
</comment>
<keyword evidence="5 6" id="KW-0539">Nucleus</keyword>
<evidence type="ECO:0000256" key="2">
    <source>
        <dbReference type="ARBA" id="ARBA00009259"/>
    </source>
</evidence>
<evidence type="ECO:0000256" key="1">
    <source>
        <dbReference type="ARBA" id="ARBA00004123"/>
    </source>
</evidence>